<dbReference type="InterPro" id="IPR016624">
    <property type="entry name" value="UCP014753"/>
</dbReference>
<name>A0ABP6RAE3_9MICC</name>
<organism evidence="2 3">
    <name type="scientific">Nesterenkonia halobia</name>
    <dbReference type="NCBI Taxonomy" id="37922"/>
    <lineage>
        <taxon>Bacteria</taxon>
        <taxon>Bacillati</taxon>
        <taxon>Actinomycetota</taxon>
        <taxon>Actinomycetes</taxon>
        <taxon>Micrococcales</taxon>
        <taxon>Micrococcaceae</taxon>
        <taxon>Nesterenkonia</taxon>
    </lineage>
</organism>
<dbReference type="PANTHER" id="PTHR35339:SF4">
    <property type="entry name" value="LINALOOL DEHYDRATASE_ISOMERASE DOMAIN-CONTAINING PROTEIN"/>
    <property type="match status" value="1"/>
</dbReference>
<evidence type="ECO:0000313" key="2">
    <source>
        <dbReference type="EMBL" id="GAA3282475.1"/>
    </source>
</evidence>
<sequence>MTARDAVHPIELPAEDFAASPYTGFTRDHWVAVADHLVGSAWHWASPGRAHLNLPGRASRSGPQSDGLEGFARSMLAAAFRVAGADGDDPHGWLERYADGLRAGGSRPDEPGAEPWLPIRDVDAGGQPMVESACLALSLRLTRPWLWDQLDEQVQDGVARWLSGALHALPAANNWYLFPYTVAGFLESVGRGDEQTARVRRRALDLLESWNCGDGWYTDGDGRSFDHYNGWALHFYPVLDDHLRGASGVHGSRLEEHLQEVRHLFGADGAPLHLGRSLTYRFAASTAVGLGTLTGDTPMDPGESKRVLNSSLRYFLDRGSIGEDGLLSLGWHGPHAATVQSYSGPASPLWASKAFVALLLGEDSELWRARETERPIEREDLAFGMEPTGWAVQTTRDDGVVRVHNHGSDHMRPHQGEEPDGEDPLYARLAYSTSTGPTARGEVADNHVSVQFRGRRSVRRRIHPLGAGGGGGWAWAGSWHRPIFPAGMAALPGLRVESVVVVRGAEEVRIDRVVDAAHPVEVRHAGWAVDPAGELRSELRGLHGWEDEERLTSPAGTAFAPWVAIPAVRADVEGSAVLVSLARLAGTEEIAPLTGVRELVVDDEQVSFRWADEQATITVRFDPFEVVRTDSPSA</sequence>
<dbReference type="Pfam" id="PF10022">
    <property type="entry name" value="DUF2264"/>
    <property type="match status" value="1"/>
</dbReference>
<protein>
    <submittedName>
        <fullName evidence="2">DUF2264 domain-containing protein</fullName>
    </submittedName>
</protein>
<dbReference type="Proteomes" id="UP001501736">
    <property type="component" value="Unassembled WGS sequence"/>
</dbReference>
<dbReference type="PANTHER" id="PTHR35339">
    <property type="entry name" value="LINALOOL DEHYDRATASE_ISOMERASE DOMAIN-CONTAINING PROTEIN"/>
    <property type="match status" value="1"/>
</dbReference>
<dbReference type="PIRSF" id="PIRSF014753">
    <property type="entry name" value="UCP014753"/>
    <property type="match status" value="1"/>
</dbReference>
<accession>A0ABP6RAE3</accession>
<keyword evidence="3" id="KW-1185">Reference proteome</keyword>
<evidence type="ECO:0000313" key="3">
    <source>
        <dbReference type="Proteomes" id="UP001501736"/>
    </source>
</evidence>
<dbReference type="InterPro" id="IPR049349">
    <property type="entry name" value="DUF2264_N"/>
</dbReference>
<gene>
    <name evidence="2" type="ORF">GCM10020260_09590</name>
</gene>
<reference evidence="3" key="1">
    <citation type="journal article" date="2019" name="Int. J. Syst. Evol. Microbiol.">
        <title>The Global Catalogue of Microorganisms (GCM) 10K type strain sequencing project: providing services to taxonomists for standard genome sequencing and annotation.</title>
        <authorList>
            <consortium name="The Broad Institute Genomics Platform"/>
            <consortium name="The Broad Institute Genome Sequencing Center for Infectious Disease"/>
            <person name="Wu L."/>
            <person name="Ma J."/>
        </authorList>
    </citation>
    <scope>NUCLEOTIDE SEQUENCE [LARGE SCALE GENOMIC DNA]</scope>
    <source>
        <strain evidence="3">JCM 11483</strain>
    </source>
</reference>
<feature type="domain" description="DUF2264" evidence="1">
    <location>
        <begin position="26"/>
        <end position="372"/>
    </location>
</feature>
<dbReference type="EMBL" id="BAAAYG010000003">
    <property type="protein sequence ID" value="GAA3282475.1"/>
    <property type="molecule type" value="Genomic_DNA"/>
</dbReference>
<evidence type="ECO:0000259" key="1">
    <source>
        <dbReference type="Pfam" id="PF10022"/>
    </source>
</evidence>
<comment type="caution">
    <text evidence="2">The sequence shown here is derived from an EMBL/GenBank/DDBJ whole genome shotgun (WGS) entry which is preliminary data.</text>
</comment>
<dbReference type="RefSeq" id="WP_344718728.1">
    <property type="nucleotide sequence ID" value="NZ_BAAAYG010000003.1"/>
</dbReference>
<proteinExistence type="predicted"/>